<dbReference type="InterPro" id="IPR050471">
    <property type="entry name" value="AB_hydrolase"/>
</dbReference>
<dbReference type="Proteomes" id="UP001187143">
    <property type="component" value="Unassembled WGS sequence"/>
</dbReference>
<dbReference type="EMBL" id="JAWLLD010000001">
    <property type="protein sequence ID" value="MDV7010790.1"/>
    <property type="molecule type" value="Genomic_DNA"/>
</dbReference>
<gene>
    <name evidence="2" type="ORF">R4F53_00515</name>
</gene>
<evidence type="ECO:0000259" key="1">
    <source>
        <dbReference type="Pfam" id="PF00561"/>
    </source>
</evidence>
<dbReference type="SUPFAM" id="SSF53474">
    <property type="entry name" value="alpha/beta-Hydrolases"/>
    <property type="match status" value="1"/>
</dbReference>
<evidence type="ECO:0000313" key="3">
    <source>
        <dbReference type="Proteomes" id="UP001187143"/>
    </source>
</evidence>
<dbReference type="GO" id="GO:0016787">
    <property type="term" value="F:hydrolase activity"/>
    <property type="evidence" value="ECO:0007669"/>
    <property type="project" value="UniProtKB-KW"/>
</dbReference>
<evidence type="ECO:0000313" key="2">
    <source>
        <dbReference type="EMBL" id="MDV7010790.1"/>
    </source>
</evidence>
<dbReference type="AlphaFoldDB" id="A0AAE4R876"/>
<dbReference type="PRINTS" id="PR00111">
    <property type="entry name" value="ABHYDROLASE"/>
</dbReference>
<feature type="domain" description="AB hydrolase-1" evidence="1">
    <location>
        <begin position="24"/>
        <end position="151"/>
    </location>
</feature>
<dbReference type="InterPro" id="IPR000073">
    <property type="entry name" value="AB_hydrolase_1"/>
</dbReference>
<keyword evidence="2" id="KW-0378">Hydrolase</keyword>
<proteinExistence type="predicted"/>
<organism evidence="2 3">
    <name type="scientific">Mycobacterium intracellulare</name>
    <dbReference type="NCBI Taxonomy" id="1767"/>
    <lineage>
        <taxon>Bacteria</taxon>
        <taxon>Bacillati</taxon>
        <taxon>Actinomycetota</taxon>
        <taxon>Actinomycetes</taxon>
        <taxon>Mycobacteriales</taxon>
        <taxon>Mycobacteriaceae</taxon>
        <taxon>Mycobacterium</taxon>
        <taxon>Mycobacterium avium complex (MAC)</taxon>
    </lineage>
</organism>
<reference evidence="2" key="1">
    <citation type="submission" date="2023-10" db="EMBL/GenBank/DDBJ databases">
        <title>Characterization and genome sequence of Mycobacterium intracellulare ABSURDO, a novel pathogenic isolate with three colony morphotypes that vary in growth and acid-fastness.</title>
        <authorList>
            <person name="Jude B.A."/>
            <person name="Robinson R.T."/>
        </authorList>
    </citation>
    <scope>NUCLEOTIDE SEQUENCE</scope>
    <source>
        <strain evidence="2">ABSURDO Component B</strain>
    </source>
</reference>
<dbReference type="Gene3D" id="3.40.50.1820">
    <property type="entry name" value="alpha/beta hydrolase"/>
    <property type="match status" value="1"/>
</dbReference>
<protein>
    <submittedName>
        <fullName evidence="2">Alpha/beta hydrolase</fullName>
    </submittedName>
</protein>
<name>A0AAE4R876_MYCIT</name>
<dbReference type="PANTHER" id="PTHR43433">
    <property type="entry name" value="HYDROLASE, ALPHA/BETA FOLD FAMILY PROTEIN"/>
    <property type="match status" value="1"/>
</dbReference>
<dbReference type="Pfam" id="PF00561">
    <property type="entry name" value="Abhydrolase_1"/>
    <property type="match status" value="1"/>
</dbReference>
<dbReference type="PANTHER" id="PTHR43433:SF5">
    <property type="entry name" value="AB HYDROLASE-1 DOMAIN-CONTAINING PROTEIN"/>
    <property type="match status" value="1"/>
</dbReference>
<sequence length="276" mass="29424">MKQYTIVNNDGFRVAVTEGGRGIPLVFIHGLSVSAAAYTEMLELLADNGFHVFAFDAPDHGGSDSLPWGHTVKDMAEVIEYAMDQIPALWGESVVIVGHSMGGWIAAELAAAVPSGVDTLILLDAAVGEEFHESIRLQPKKGLQFLAGAVKDVLGDVRKAGSIRQLGERLSLIGRLSSSVSGPGIARAIYAMIQGDSAEALRKLRGTVRTIIVHGSEDGIIPWKAAYSASNAARCTISCLIGRYHSWMISDPELALSVIRAALYLTPSEPDDREAA</sequence>
<comment type="caution">
    <text evidence="2">The sequence shown here is derived from an EMBL/GenBank/DDBJ whole genome shotgun (WGS) entry which is preliminary data.</text>
</comment>
<dbReference type="InterPro" id="IPR029058">
    <property type="entry name" value="AB_hydrolase_fold"/>
</dbReference>
<dbReference type="RefSeq" id="WP_317727099.1">
    <property type="nucleotide sequence ID" value="NZ_JAWLLC010000002.1"/>
</dbReference>
<accession>A0AAE4R876</accession>